<dbReference type="FunFam" id="1.10.150.240:FF:000010">
    <property type="entry name" value="Beta-phosphoglucomutase"/>
    <property type="match status" value="1"/>
</dbReference>
<evidence type="ECO:0000256" key="14">
    <source>
        <dbReference type="PIRSR" id="PIRSR610972-3"/>
    </source>
</evidence>
<dbReference type="GO" id="GO:0008801">
    <property type="term" value="F:beta-phosphoglucomutase activity"/>
    <property type="evidence" value="ECO:0007669"/>
    <property type="project" value="UniProtKB-EC"/>
</dbReference>
<evidence type="ECO:0000256" key="12">
    <source>
        <dbReference type="PIRSR" id="PIRSR610972-1"/>
    </source>
</evidence>
<feature type="binding site" evidence="13">
    <location>
        <begin position="8"/>
        <end position="10"/>
    </location>
    <ligand>
        <name>substrate</name>
    </ligand>
</feature>
<gene>
    <name evidence="16" type="primary">pgmB</name>
    <name evidence="16" type="ORF">HMPREF9498_02623</name>
</gene>
<evidence type="ECO:0000256" key="5">
    <source>
        <dbReference type="ARBA" id="ARBA00022723"/>
    </source>
</evidence>
<dbReference type="Pfam" id="PF00702">
    <property type="entry name" value="Hydrolase"/>
    <property type="match status" value="1"/>
</dbReference>
<dbReference type="InterPro" id="IPR023198">
    <property type="entry name" value="PGP-like_dom2"/>
</dbReference>
<evidence type="ECO:0000313" key="16">
    <source>
        <dbReference type="EMBL" id="EFM81738.1"/>
    </source>
</evidence>
<evidence type="ECO:0000256" key="3">
    <source>
        <dbReference type="ARBA" id="ARBA00022490"/>
    </source>
</evidence>
<feature type="binding site" evidence="14">
    <location>
        <position position="10"/>
    </location>
    <ligand>
        <name>Mg(2+)</name>
        <dbReference type="ChEBI" id="CHEBI:18420"/>
    </ligand>
</feature>
<dbReference type="Gene3D" id="3.40.50.1000">
    <property type="entry name" value="HAD superfamily/HAD-like"/>
    <property type="match status" value="1"/>
</dbReference>
<evidence type="ECO:0000313" key="17">
    <source>
        <dbReference type="Proteomes" id="UP000004846"/>
    </source>
</evidence>
<dbReference type="EC" id="5.4.2.6" evidence="10"/>
<feature type="binding site" evidence="14">
    <location>
        <position position="171"/>
    </location>
    <ligand>
        <name>Mg(2+)</name>
        <dbReference type="ChEBI" id="CHEBI:18420"/>
    </ligand>
</feature>
<dbReference type="PANTHER" id="PTHR46193:SF18">
    <property type="entry name" value="HEXITOL PHOSPHATASE B"/>
    <property type="match status" value="1"/>
</dbReference>
<protein>
    <recommendedName>
        <fullName evidence="11">Beta-phosphoglucomutase</fullName>
        <ecNumber evidence="10">5.4.2.6</ecNumber>
    </recommendedName>
</protein>
<accession>A0A125W3B5</accession>
<dbReference type="NCBIfam" id="TIGR02009">
    <property type="entry name" value="PGMB-YQAB-SF"/>
    <property type="match status" value="1"/>
</dbReference>
<name>A0A125W3B5_ENTFL</name>
<dbReference type="HOGENOM" id="CLU_045011_13_3_9"/>
<evidence type="ECO:0000256" key="13">
    <source>
        <dbReference type="PIRSR" id="PIRSR610972-2"/>
    </source>
</evidence>
<dbReference type="GO" id="GO:0000287">
    <property type="term" value="F:magnesium ion binding"/>
    <property type="evidence" value="ECO:0007669"/>
    <property type="project" value="InterPro"/>
</dbReference>
<evidence type="ECO:0000256" key="8">
    <source>
        <dbReference type="ARBA" id="ARBA00023277"/>
    </source>
</evidence>
<dbReference type="Proteomes" id="UP000004846">
    <property type="component" value="Unassembled WGS sequence"/>
</dbReference>
<feature type="active site" description="Nucleophile" evidence="12">
    <location>
        <position position="8"/>
    </location>
</feature>
<keyword evidence="7 16" id="KW-0413">Isomerase</keyword>
<dbReference type="InterPro" id="IPR006439">
    <property type="entry name" value="HAD-SF_hydro_IA"/>
</dbReference>
<comment type="cofactor">
    <cofactor evidence="14">
        <name>Mg(2+)</name>
        <dbReference type="ChEBI" id="CHEBI:18420"/>
    </cofactor>
    <text evidence="14">Binds 2 magnesium ions per subunit.</text>
</comment>
<dbReference type="NCBIfam" id="TIGR01509">
    <property type="entry name" value="HAD-SF-IA-v3"/>
    <property type="match status" value="1"/>
</dbReference>
<dbReference type="GO" id="GO:0005975">
    <property type="term" value="P:carbohydrate metabolic process"/>
    <property type="evidence" value="ECO:0007669"/>
    <property type="project" value="InterPro"/>
</dbReference>
<evidence type="ECO:0000256" key="9">
    <source>
        <dbReference type="ARBA" id="ARBA00044926"/>
    </source>
</evidence>
<comment type="catalytic activity">
    <reaction evidence="9">
        <text>beta-D-glucose 1-phosphate = beta-D-glucose 6-phosphate</text>
        <dbReference type="Rhea" id="RHEA:20113"/>
        <dbReference type="ChEBI" id="CHEBI:57684"/>
        <dbReference type="ChEBI" id="CHEBI:58247"/>
        <dbReference type="EC" id="5.4.2.6"/>
    </reaction>
</comment>
<feature type="binding site" evidence="13">
    <location>
        <position position="51"/>
    </location>
    <ligand>
        <name>substrate</name>
    </ligand>
</feature>
<reference evidence="16 17" key="1">
    <citation type="submission" date="2010-07" db="EMBL/GenBank/DDBJ databases">
        <authorList>
            <person name="Sid Ahmed O."/>
        </authorList>
    </citation>
    <scope>NUCLEOTIDE SEQUENCE [LARGE SCALE GENOMIC DNA]</scope>
    <source>
        <strain evidence="16 17">TX4248</strain>
    </source>
</reference>
<evidence type="ECO:0000256" key="1">
    <source>
        <dbReference type="ARBA" id="ARBA00004496"/>
    </source>
</evidence>
<keyword evidence="5 14" id="KW-0479">Metal-binding</keyword>
<dbReference type="InterPro" id="IPR036412">
    <property type="entry name" value="HAD-like_sf"/>
</dbReference>
<dbReference type="GO" id="GO:0005737">
    <property type="term" value="C:cytoplasm"/>
    <property type="evidence" value="ECO:0007669"/>
    <property type="project" value="UniProtKB-SubCell"/>
</dbReference>
<feature type="site" description="Important for catalytic activity and assists the phosphoryl transfer reaction to Asp8 by balancing charge and orienting the reacting groups" evidence="15">
    <location>
        <position position="115"/>
    </location>
</feature>
<dbReference type="SUPFAM" id="SSF56784">
    <property type="entry name" value="HAD-like"/>
    <property type="match status" value="1"/>
</dbReference>
<comment type="subcellular location">
    <subcellularLocation>
        <location evidence="1">Cytoplasm</location>
    </subcellularLocation>
</comment>
<keyword evidence="6 14" id="KW-0460">Magnesium</keyword>
<dbReference type="CDD" id="cd02598">
    <property type="entry name" value="HAD_BPGM"/>
    <property type="match status" value="1"/>
</dbReference>
<feature type="binding site" evidence="13">
    <location>
        <position position="24"/>
    </location>
    <ligand>
        <name>substrate</name>
    </ligand>
</feature>
<feature type="binding site" evidence="13">
    <location>
        <begin position="43"/>
        <end position="48"/>
    </location>
    <ligand>
        <name>substrate</name>
    </ligand>
</feature>
<dbReference type="RefSeq" id="WP_002402523.1">
    <property type="nucleotide sequence ID" value="NZ_GL454482.1"/>
</dbReference>
<keyword evidence="3" id="KW-0963">Cytoplasm</keyword>
<dbReference type="InterPro" id="IPR010972">
    <property type="entry name" value="Beta-PGM"/>
</dbReference>
<dbReference type="InterPro" id="IPR010976">
    <property type="entry name" value="B-phosphoglucomutase_hydrolase"/>
</dbReference>
<dbReference type="InterPro" id="IPR051600">
    <property type="entry name" value="Beta-PGM-like"/>
</dbReference>
<dbReference type="EMBL" id="AEBR01000095">
    <property type="protein sequence ID" value="EFM81738.1"/>
    <property type="molecule type" value="Genomic_DNA"/>
</dbReference>
<sequence>MTIGFIFDLDGVITDTAKFHYQAWKALADSLGISIDETFNETLKGISRMDSLDRILAHGHRENAFTPAEKEALAQQKNDHYVQLLEHLTTEDVLPGVVPLLQQAQARHIPCAVASASKNAPLILEKLGVRAYFATIVNPDSLSKGNPDPEIFLAAADSIGVLPQNAIGFEDAQSGIDGLKAAGIYAVGLSASQPLIGADMQVSEMTELSVDALLNR</sequence>
<dbReference type="NCBIfam" id="TIGR01990">
    <property type="entry name" value="bPGM"/>
    <property type="match status" value="1"/>
</dbReference>
<feature type="active site" description="Proton donor/acceptor" evidence="12">
    <location>
        <position position="10"/>
    </location>
</feature>
<evidence type="ECO:0000256" key="2">
    <source>
        <dbReference type="ARBA" id="ARBA00006171"/>
    </source>
</evidence>
<dbReference type="InterPro" id="IPR023214">
    <property type="entry name" value="HAD_sf"/>
</dbReference>
<evidence type="ECO:0000256" key="6">
    <source>
        <dbReference type="ARBA" id="ARBA00022842"/>
    </source>
</evidence>
<keyword evidence="8" id="KW-0119">Carbohydrate metabolism</keyword>
<evidence type="ECO:0000256" key="11">
    <source>
        <dbReference type="ARBA" id="ARBA00044991"/>
    </source>
</evidence>
<keyword evidence="4" id="KW-0597">Phosphoprotein</keyword>
<proteinExistence type="inferred from homology"/>
<dbReference type="AlphaFoldDB" id="A0A125W3B5"/>
<feature type="binding site" evidence="14">
    <location>
        <position position="8"/>
    </location>
    <ligand>
        <name>Mg(2+)</name>
        <dbReference type="ChEBI" id="CHEBI:18420"/>
    </ligand>
</feature>
<feature type="binding site" evidence="13">
    <location>
        <position position="77"/>
    </location>
    <ligand>
        <name>substrate</name>
    </ligand>
</feature>
<feature type="binding site" evidence="13">
    <location>
        <begin position="115"/>
        <end position="119"/>
    </location>
    <ligand>
        <name>substrate</name>
    </ligand>
</feature>
<comment type="similarity">
    <text evidence="2">Belongs to the HAD-like hydrolase superfamily. CbbY/CbbZ/Gph/YieH family.</text>
</comment>
<organism evidence="16 17">
    <name type="scientific">Enterococcus faecalis TX4248</name>
    <dbReference type="NCBI Taxonomy" id="749495"/>
    <lineage>
        <taxon>Bacteria</taxon>
        <taxon>Bacillati</taxon>
        <taxon>Bacillota</taxon>
        <taxon>Bacilli</taxon>
        <taxon>Lactobacillales</taxon>
        <taxon>Enterococcaceae</taxon>
        <taxon>Enterococcus</taxon>
    </lineage>
</organism>
<evidence type="ECO:0000256" key="7">
    <source>
        <dbReference type="ARBA" id="ARBA00023235"/>
    </source>
</evidence>
<feature type="binding site" evidence="14">
    <location>
        <position position="170"/>
    </location>
    <ligand>
        <name>Mg(2+)</name>
        <dbReference type="ChEBI" id="CHEBI:18420"/>
    </ligand>
</feature>
<evidence type="ECO:0000256" key="15">
    <source>
        <dbReference type="PIRSR" id="PIRSR610972-4"/>
    </source>
</evidence>
<evidence type="ECO:0000256" key="10">
    <source>
        <dbReference type="ARBA" id="ARBA00044968"/>
    </source>
</evidence>
<dbReference type="PANTHER" id="PTHR46193">
    <property type="entry name" value="6-PHOSPHOGLUCONATE PHOSPHATASE"/>
    <property type="match status" value="1"/>
</dbReference>
<comment type="caution">
    <text evidence="16">The sequence shown here is derived from an EMBL/GenBank/DDBJ whole genome shotgun (WGS) entry which is preliminary data.</text>
</comment>
<evidence type="ECO:0000256" key="4">
    <source>
        <dbReference type="ARBA" id="ARBA00022553"/>
    </source>
</evidence>
<dbReference type="Gene3D" id="1.10.150.240">
    <property type="entry name" value="Putative phosphatase, domain 2"/>
    <property type="match status" value="1"/>
</dbReference>